<accession>A0ABT9ZKM3</accession>
<keyword evidence="1" id="KW-0472">Membrane</keyword>
<dbReference type="InterPro" id="IPR006938">
    <property type="entry name" value="DUF624"/>
</dbReference>
<feature type="transmembrane region" description="Helical" evidence="1">
    <location>
        <begin position="146"/>
        <end position="170"/>
    </location>
</feature>
<dbReference type="Pfam" id="PF04854">
    <property type="entry name" value="DUF624"/>
    <property type="match status" value="1"/>
</dbReference>
<proteinExistence type="predicted"/>
<gene>
    <name evidence="2" type="ORF">J2S19_003852</name>
</gene>
<keyword evidence="1" id="KW-0812">Transmembrane</keyword>
<keyword evidence="3" id="KW-1185">Reference proteome</keyword>
<reference evidence="2 3" key="1">
    <citation type="submission" date="2023-07" db="EMBL/GenBank/DDBJ databases">
        <title>Genomic Encyclopedia of Type Strains, Phase IV (KMG-IV): sequencing the most valuable type-strain genomes for metagenomic binning, comparative biology and taxonomic classification.</title>
        <authorList>
            <person name="Goeker M."/>
        </authorList>
    </citation>
    <scope>NUCLEOTIDE SEQUENCE [LARGE SCALE GENOMIC DNA]</scope>
    <source>
        <strain evidence="2 3">DSM 29005</strain>
    </source>
</reference>
<dbReference type="EMBL" id="JAUSUD010000022">
    <property type="protein sequence ID" value="MDQ0232530.1"/>
    <property type="molecule type" value="Genomic_DNA"/>
</dbReference>
<organism evidence="2 3">
    <name type="scientific">Metabacillus malikii</name>
    <dbReference type="NCBI Taxonomy" id="1504265"/>
    <lineage>
        <taxon>Bacteria</taxon>
        <taxon>Bacillati</taxon>
        <taxon>Bacillota</taxon>
        <taxon>Bacilli</taxon>
        <taxon>Bacillales</taxon>
        <taxon>Bacillaceae</taxon>
        <taxon>Metabacillus</taxon>
    </lineage>
</organism>
<dbReference type="Proteomes" id="UP001234495">
    <property type="component" value="Unassembled WGS sequence"/>
</dbReference>
<evidence type="ECO:0000313" key="2">
    <source>
        <dbReference type="EMBL" id="MDQ0232530.1"/>
    </source>
</evidence>
<feature type="transmembrane region" description="Helical" evidence="1">
    <location>
        <begin position="25"/>
        <end position="51"/>
    </location>
</feature>
<evidence type="ECO:0000313" key="3">
    <source>
        <dbReference type="Proteomes" id="UP001234495"/>
    </source>
</evidence>
<name>A0ABT9ZKM3_9BACI</name>
<feature type="transmembrane region" description="Helical" evidence="1">
    <location>
        <begin position="176"/>
        <end position="197"/>
    </location>
</feature>
<protein>
    <submittedName>
        <fullName evidence="2">Membrane protein YesL</fullName>
    </submittedName>
</protein>
<keyword evidence="1" id="KW-1133">Transmembrane helix</keyword>
<comment type="caution">
    <text evidence="2">The sequence shown here is derived from an EMBL/GenBank/DDBJ whole genome shotgun (WGS) entry which is preliminary data.</text>
</comment>
<sequence length="209" mass="24079">METTGFLGGINSIFEWITRLALLNLLWLFFTVIGLFVFGFFPATVAMFAVVRKWALGELDISITKTFWQSYRHEFMKSNILGLWILLISCVLFIDYIYLQHTTDMKQLLTAPFFIVTLLFACMLFYIFPMYVHYEMKISQLLKSSFFVMIMNPISTCTMLVGTSGLLFLLSYGPPLMIVCSGNVIALAIVKPAINAFNKINRKYQFMQQ</sequence>
<feature type="transmembrane region" description="Helical" evidence="1">
    <location>
        <begin position="80"/>
        <end position="99"/>
    </location>
</feature>
<feature type="transmembrane region" description="Helical" evidence="1">
    <location>
        <begin position="111"/>
        <end position="134"/>
    </location>
</feature>
<dbReference type="RefSeq" id="WP_307344610.1">
    <property type="nucleotide sequence ID" value="NZ_JAUSUD010000022.1"/>
</dbReference>
<evidence type="ECO:0000256" key="1">
    <source>
        <dbReference type="SAM" id="Phobius"/>
    </source>
</evidence>